<dbReference type="EMBL" id="BARS01029685">
    <property type="protein sequence ID" value="GAG07325.1"/>
    <property type="molecule type" value="Genomic_DNA"/>
</dbReference>
<dbReference type="PANTHER" id="PTHR11091">
    <property type="entry name" value="OXIDOREDUCTASE-RELATED"/>
    <property type="match status" value="1"/>
</dbReference>
<evidence type="ECO:0000256" key="1">
    <source>
        <dbReference type="ARBA" id="ARBA00006056"/>
    </source>
</evidence>
<organism evidence="3">
    <name type="scientific">marine sediment metagenome</name>
    <dbReference type="NCBI Taxonomy" id="412755"/>
    <lineage>
        <taxon>unclassified sequences</taxon>
        <taxon>metagenomes</taxon>
        <taxon>ecological metagenomes</taxon>
    </lineage>
</organism>
<evidence type="ECO:0000256" key="2">
    <source>
        <dbReference type="ARBA" id="ARBA00023002"/>
    </source>
</evidence>
<gene>
    <name evidence="3" type="ORF">S01H1_46358</name>
</gene>
<dbReference type="Gene3D" id="1.10.1530.10">
    <property type="match status" value="1"/>
</dbReference>
<evidence type="ECO:0008006" key="4">
    <source>
        <dbReference type="Google" id="ProtNLM"/>
    </source>
</evidence>
<feature type="non-terminal residue" evidence="3">
    <location>
        <position position="106"/>
    </location>
</feature>
<dbReference type="GO" id="GO:0016491">
    <property type="term" value="F:oxidoreductase activity"/>
    <property type="evidence" value="ECO:0007669"/>
    <property type="project" value="UniProtKB-KW"/>
</dbReference>
<reference evidence="3" key="1">
    <citation type="journal article" date="2014" name="Front. Microbiol.">
        <title>High frequency of phylogenetically diverse reductive dehalogenase-homologous genes in deep subseafloor sedimentary metagenomes.</title>
        <authorList>
            <person name="Kawai M."/>
            <person name="Futagami T."/>
            <person name="Toyoda A."/>
            <person name="Takaki Y."/>
            <person name="Nishi S."/>
            <person name="Hori S."/>
            <person name="Arai W."/>
            <person name="Tsubouchi T."/>
            <person name="Morono Y."/>
            <person name="Uchiyama I."/>
            <person name="Ito T."/>
            <person name="Fujiyama A."/>
            <person name="Inagaki F."/>
            <person name="Takami H."/>
        </authorList>
    </citation>
    <scope>NUCLEOTIDE SEQUENCE</scope>
    <source>
        <strain evidence="3">Expedition CK06-06</strain>
    </source>
</reference>
<dbReference type="InterPro" id="IPR036111">
    <property type="entry name" value="Mal/L-sulfo/L-lacto_DH-like_sf"/>
</dbReference>
<dbReference type="InterPro" id="IPR043144">
    <property type="entry name" value="Mal/L-sulf/L-lact_DH-like_ah"/>
</dbReference>
<proteinExistence type="inferred from homology"/>
<dbReference type="Gene3D" id="3.30.1370.60">
    <property type="entry name" value="Hypothetical oxidoreductase yiak, domain 2"/>
    <property type="match status" value="1"/>
</dbReference>
<comment type="similarity">
    <text evidence="1">Belongs to the LDH2/MDH2 oxidoreductase family.</text>
</comment>
<accession>X0UNR9</accession>
<dbReference type="SUPFAM" id="SSF89733">
    <property type="entry name" value="L-sulfolactate dehydrogenase-like"/>
    <property type="match status" value="1"/>
</dbReference>
<comment type="caution">
    <text evidence="3">The sequence shown here is derived from an EMBL/GenBank/DDBJ whole genome shotgun (WGS) entry which is preliminary data.</text>
</comment>
<dbReference type="InterPro" id="IPR003767">
    <property type="entry name" value="Malate/L-lactate_DH-like"/>
</dbReference>
<dbReference type="Pfam" id="PF02615">
    <property type="entry name" value="Ldh_2"/>
    <property type="match status" value="1"/>
</dbReference>
<name>X0UNR9_9ZZZZ</name>
<evidence type="ECO:0000313" key="3">
    <source>
        <dbReference type="EMBL" id="GAG07325.1"/>
    </source>
</evidence>
<dbReference type="InterPro" id="IPR043143">
    <property type="entry name" value="Mal/L-sulf/L-lact_DH-like_NADP"/>
</dbReference>
<protein>
    <recommendedName>
        <fullName evidence="4">Dehydrogenase</fullName>
    </recommendedName>
</protein>
<dbReference type="AlphaFoldDB" id="X0UNR9"/>
<keyword evidence="2" id="KW-0560">Oxidoreductase</keyword>
<sequence>MRYMPAAELRRIGTLLLDAAGSPHEESEIVSDVVVRASLVGHDSHGIWRFPSYVERIKSGQLKPGAPFEVERETRAMAVVNGHQGWGPVIAYKSMQMAIAKARDCS</sequence>
<dbReference type="PANTHER" id="PTHR11091:SF0">
    <property type="entry name" value="MALATE DEHYDROGENASE"/>
    <property type="match status" value="1"/>
</dbReference>